<dbReference type="AlphaFoldDB" id="A0A2A9NIX7"/>
<protein>
    <submittedName>
        <fullName evidence="1">Uncharacterized protein</fullName>
    </submittedName>
</protein>
<sequence length="66" mass="7606">MGFRGGPWASRRFLNQVYRTTRGFACDWKLRVSDLRAVMSRRNDFGERVHACRGENVCDPGFGPLK</sequence>
<dbReference type="EMBL" id="KZ301994">
    <property type="protein sequence ID" value="PFH50945.1"/>
    <property type="molecule type" value="Genomic_DNA"/>
</dbReference>
<name>A0A2A9NIX7_9AGAR</name>
<evidence type="ECO:0000313" key="2">
    <source>
        <dbReference type="Proteomes" id="UP000242287"/>
    </source>
</evidence>
<dbReference type="Proteomes" id="UP000242287">
    <property type="component" value="Unassembled WGS sequence"/>
</dbReference>
<reference evidence="1 2" key="1">
    <citation type="submission" date="2014-02" db="EMBL/GenBank/DDBJ databases">
        <title>Transposable element dynamics among asymbiotic and ectomycorrhizal Amanita fungi.</title>
        <authorList>
            <consortium name="DOE Joint Genome Institute"/>
            <person name="Hess J."/>
            <person name="Skrede I."/>
            <person name="Wolfe B."/>
            <person name="LaButti K."/>
            <person name="Ohm R.A."/>
            <person name="Grigoriev I.V."/>
            <person name="Pringle A."/>
        </authorList>
    </citation>
    <scope>NUCLEOTIDE SEQUENCE [LARGE SCALE GENOMIC DNA]</scope>
    <source>
        <strain evidence="1 2">SKay4041</strain>
    </source>
</reference>
<organism evidence="1 2">
    <name type="scientific">Amanita thiersii Skay4041</name>
    <dbReference type="NCBI Taxonomy" id="703135"/>
    <lineage>
        <taxon>Eukaryota</taxon>
        <taxon>Fungi</taxon>
        <taxon>Dikarya</taxon>
        <taxon>Basidiomycota</taxon>
        <taxon>Agaricomycotina</taxon>
        <taxon>Agaricomycetes</taxon>
        <taxon>Agaricomycetidae</taxon>
        <taxon>Agaricales</taxon>
        <taxon>Pluteineae</taxon>
        <taxon>Amanitaceae</taxon>
        <taxon>Amanita</taxon>
    </lineage>
</organism>
<keyword evidence="2" id="KW-1185">Reference proteome</keyword>
<gene>
    <name evidence="1" type="ORF">AMATHDRAFT_60115</name>
</gene>
<evidence type="ECO:0000313" key="1">
    <source>
        <dbReference type="EMBL" id="PFH50945.1"/>
    </source>
</evidence>
<accession>A0A2A9NIX7</accession>
<proteinExistence type="predicted"/>